<dbReference type="KEGG" id="care:LT85_2385"/>
<name>A0A0A1F9X1_9BURK</name>
<proteinExistence type="predicted"/>
<reference evidence="2" key="1">
    <citation type="journal article" date="2014" name="Soil Biol. Biochem.">
        <title>Structure and function of bacterial communities in ageing soils: Insights from the Mendocino ecological staircase.</title>
        <authorList>
            <person name="Uroz S."/>
            <person name="Tech J.J."/>
            <person name="Sawaya N.A."/>
            <person name="Frey-Klett P."/>
            <person name="Leveau J.H.J."/>
        </authorList>
    </citation>
    <scope>NUCLEOTIDE SEQUENCE [LARGE SCALE GENOMIC DNA]</scope>
    <source>
        <strain evidence="2">Cal35</strain>
    </source>
</reference>
<keyword evidence="2" id="KW-1185">Reference proteome</keyword>
<accession>A0A0A1F9X1</accession>
<organism evidence="1 2">
    <name type="scientific">Collimonas arenae</name>
    <dbReference type="NCBI Taxonomy" id="279058"/>
    <lineage>
        <taxon>Bacteria</taxon>
        <taxon>Pseudomonadati</taxon>
        <taxon>Pseudomonadota</taxon>
        <taxon>Betaproteobacteria</taxon>
        <taxon>Burkholderiales</taxon>
        <taxon>Oxalobacteraceae</taxon>
        <taxon>Collimonas</taxon>
    </lineage>
</organism>
<dbReference type="AlphaFoldDB" id="A0A0A1F9X1"/>
<dbReference type="HOGENOM" id="CLU_3249900_0_0_4"/>
<evidence type="ECO:0000313" key="2">
    <source>
        <dbReference type="Proteomes" id="UP000030302"/>
    </source>
</evidence>
<dbReference type="Proteomes" id="UP000030302">
    <property type="component" value="Chromosome"/>
</dbReference>
<sequence length="42" mass="4914">MFMNPIAATADAKSVFFIYECSIFIYKEMINFASCFLLRPIR</sequence>
<dbReference type="EMBL" id="CP009962">
    <property type="protein sequence ID" value="AIY41543.1"/>
    <property type="molecule type" value="Genomic_DNA"/>
</dbReference>
<protein>
    <submittedName>
        <fullName evidence="1">Uncharacterized protein</fullName>
    </submittedName>
</protein>
<gene>
    <name evidence="1" type="ORF">LT85_2385</name>
</gene>
<evidence type="ECO:0000313" key="1">
    <source>
        <dbReference type="EMBL" id="AIY41543.1"/>
    </source>
</evidence>